<keyword evidence="3 6" id="KW-0812">Transmembrane</keyword>
<feature type="transmembrane region" description="Helical" evidence="6">
    <location>
        <begin position="305"/>
        <end position="324"/>
    </location>
</feature>
<dbReference type="PANTHER" id="PTHR10283">
    <property type="entry name" value="SOLUTE CARRIER FAMILY 13 MEMBER"/>
    <property type="match status" value="1"/>
</dbReference>
<feature type="transmembrane region" description="Helical" evidence="6">
    <location>
        <begin position="63"/>
        <end position="82"/>
    </location>
</feature>
<evidence type="ECO:0000256" key="1">
    <source>
        <dbReference type="ARBA" id="ARBA00004141"/>
    </source>
</evidence>
<feature type="transmembrane region" description="Helical" evidence="6">
    <location>
        <begin position="404"/>
        <end position="422"/>
    </location>
</feature>
<dbReference type="CDD" id="cd01115">
    <property type="entry name" value="SLC13_permease"/>
    <property type="match status" value="1"/>
</dbReference>
<evidence type="ECO:0000313" key="7">
    <source>
        <dbReference type="EMBL" id="MBD1547792.1"/>
    </source>
</evidence>
<evidence type="ECO:0000256" key="6">
    <source>
        <dbReference type="SAM" id="Phobius"/>
    </source>
</evidence>
<feature type="transmembrane region" description="Helical" evidence="6">
    <location>
        <begin position="180"/>
        <end position="204"/>
    </location>
</feature>
<evidence type="ECO:0000256" key="3">
    <source>
        <dbReference type="ARBA" id="ARBA00022692"/>
    </source>
</evidence>
<evidence type="ECO:0000256" key="5">
    <source>
        <dbReference type="ARBA" id="ARBA00023136"/>
    </source>
</evidence>
<dbReference type="PROSITE" id="PS01271">
    <property type="entry name" value="NA_SULFATE"/>
    <property type="match status" value="1"/>
</dbReference>
<accession>A0A926S7Q9</accession>
<protein>
    <submittedName>
        <fullName evidence="7">DASS family sodium-coupled anion symporter</fullName>
    </submittedName>
</protein>
<dbReference type="GO" id="GO:0015141">
    <property type="term" value="F:succinate transmembrane transporter activity"/>
    <property type="evidence" value="ECO:0007669"/>
    <property type="project" value="UniProtKB-ARBA"/>
</dbReference>
<dbReference type="InterPro" id="IPR001898">
    <property type="entry name" value="SLC13A/DASS"/>
</dbReference>
<dbReference type="Proteomes" id="UP000598467">
    <property type="component" value="Unassembled WGS sequence"/>
</dbReference>
<proteinExistence type="predicted"/>
<keyword evidence="5 6" id="KW-0472">Membrane</keyword>
<dbReference type="EMBL" id="JABFCZ010000017">
    <property type="protein sequence ID" value="MBD1547792.1"/>
    <property type="molecule type" value="Genomic_DNA"/>
</dbReference>
<evidence type="ECO:0000313" key="8">
    <source>
        <dbReference type="Proteomes" id="UP000598467"/>
    </source>
</evidence>
<dbReference type="GO" id="GO:0005886">
    <property type="term" value="C:plasma membrane"/>
    <property type="evidence" value="ECO:0007669"/>
    <property type="project" value="TreeGrafter"/>
</dbReference>
<feature type="transmembrane region" description="Helical" evidence="6">
    <location>
        <begin position="465"/>
        <end position="489"/>
    </location>
</feature>
<keyword evidence="2" id="KW-0813">Transport</keyword>
<feature type="transmembrane region" description="Helical" evidence="6">
    <location>
        <begin position="345"/>
        <end position="367"/>
    </location>
</feature>
<feature type="transmembrane region" description="Helical" evidence="6">
    <location>
        <begin position="280"/>
        <end position="299"/>
    </location>
</feature>
<dbReference type="AlphaFoldDB" id="A0A926S7Q9"/>
<reference evidence="7" key="1">
    <citation type="submission" date="2020-05" db="EMBL/GenBank/DDBJ databases">
        <title>Identification of trans-AT polyketide cluster in two marine bacteria, producers of a novel glutaramide-containing polyketide sesbanimide D and analogs.</title>
        <authorList>
            <person name="Kacar D."/>
            <person name="Rodriguez P."/>
            <person name="Canedo L."/>
            <person name="Gonzalez E."/>
            <person name="Galan B."/>
            <person name="De La Calle F."/>
            <person name="Garcia J.L."/>
        </authorList>
    </citation>
    <scope>NUCLEOTIDE SEQUENCE</scope>
    <source>
        <strain evidence="7">PHM038</strain>
    </source>
</reference>
<feature type="transmembrane region" description="Helical" evidence="6">
    <location>
        <begin position="379"/>
        <end position="397"/>
    </location>
</feature>
<feature type="transmembrane region" description="Helical" evidence="6">
    <location>
        <begin position="428"/>
        <end position="453"/>
    </location>
</feature>
<feature type="transmembrane region" description="Helical" evidence="6">
    <location>
        <begin position="88"/>
        <end position="107"/>
    </location>
</feature>
<gene>
    <name evidence="7" type="ORF">HK439_16110</name>
</gene>
<sequence length="491" mass="51190">MPSAPPQSSLAVFTKKAGLLGGLIALVAILALPRPEGLSAEGWAVAAVGLLMAIWWMSEALPLAATALVPLVLFPLLGISSFDSAAQSYANPLIFLFLGGFILARGLERWQLHRRLALKVLRRVGQSPPAIIAGMMGITAFLSMWVSNTATSMVMLPIAQSIVTTLCSENSDRPDDPRIAFAPALMLAIAYGATIGGMGTLIGTPPNALFAGFLLETYDIRIGFAEWMLVGIPAVLVLLPLTWFLLTKVTFKVPAAFPDSVLTSGHDGTQDLGPMSRQEYTVAGVMVVVALLWLTRPLIADLVPGLPLSDAGIAMIGALALFVLPDRWSSGTFLLEWDDIKTLRWDVLILFGGGLSLAGAIASTGLADWIGAGMSALQTLPANVLILAVMVVIVYLGELASNTAMAAVFLPVAGAAAVGMGADPLTLALPVVLAASLGFMLPVATPPNAIVYGSGAVSSQQMLRAGALLDVVSIAVVFVIAATIGRWVFGL</sequence>
<feature type="transmembrane region" description="Helical" evidence="6">
    <location>
        <begin position="224"/>
        <end position="246"/>
    </location>
</feature>
<dbReference type="PANTHER" id="PTHR10283:SF82">
    <property type="entry name" value="SOLUTE CARRIER FAMILY 13 MEMBER 2"/>
    <property type="match status" value="1"/>
</dbReference>
<keyword evidence="4 6" id="KW-1133">Transmembrane helix</keyword>
<evidence type="ECO:0000256" key="4">
    <source>
        <dbReference type="ARBA" id="ARBA00022989"/>
    </source>
</evidence>
<evidence type="ECO:0000256" key="2">
    <source>
        <dbReference type="ARBA" id="ARBA00022448"/>
    </source>
</evidence>
<feature type="transmembrane region" description="Helical" evidence="6">
    <location>
        <begin position="128"/>
        <end position="146"/>
    </location>
</feature>
<organism evidence="7 8">
    <name type="scientific">Roseibium aggregatum</name>
    <dbReference type="NCBI Taxonomy" id="187304"/>
    <lineage>
        <taxon>Bacteria</taxon>
        <taxon>Pseudomonadati</taxon>
        <taxon>Pseudomonadota</taxon>
        <taxon>Alphaproteobacteria</taxon>
        <taxon>Hyphomicrobiales</taxon>
        <taxon>Stappiaceae</taxon>
        <taxon>Roseibium</taxon>
    </lineage>
</organism>
<dbReference type="NCBIfam" id="TIGR00785">
    <property type="entry name" value="dass"/>
    <property type="match status" value="1"/>
</dbReference>
<feature type="transmembrane region" description="Helical" evidence="6">
    <location>
        <begin position="38"/>
        <end position="56"/>
    </location>
</feature>
<comment type="subcellular location">
    <subcellularLocation>
        <location evidence="1">Membrane</location>
        <topology evidence="1">Multi-pass membrane protein</topology>
    </subcellularLocation>
</comment>
<dbReference type="Pfam" id="PF00939">
    <property type="entry name" value="Na_sulph_symp"/>
    <property type="match status" value="1"/>
</dbReference>
<feature type="transmembrane region" description="Helical" evidence="6">
    <location>
        <begin position="12"/>
        <end position="32"/>
    </location>
</feature>
<comment type="caution">
    <text evidence="7">The sequence shown here is derived from an EMBL/GenBank/DDBJ whole genome shotgun (WGS) entry which is preliminary data.</text>
</comment>
<dbReference type="InterPro" id="IPR031312">
    <property type="entry name" value="Na/sul_symport_CS"/>
</dbReference>
<name>A0A926S7Q9_9HYPH</name>